<comment type="caution">
    <text evidence="4">The sequence shown here is derived from an EMBL/GenBank/DDBJ whole genome shotgun (WGS) entry which is preliminary data.</text>
</comment>
<dbReference type="InterPro" id="IPR015943">
    <property type="entry name" value="WD40/YVTN_repeat-like_dom_sf"/>
</dbReference>
<keyword evidence="1" id="KW-0677">Repeat</keyword>
<organism evidence="4 5">
    <name type="scientific">Paraglaciecola aquimarina</name>
    <dbReference type="NCBI Taxonomy" id="1235557"/>
    <lineage>
        <taxon>Bacteria</taxon>
        <taxon>Pseudomonadati</taxon>
        <taxon>Pseudomonadota</taxon>
        <taxon>Gammaproteobacteria</taxon>
        <taxon>Alteromonadales</taxon>
        <taxon>Alteromonadaceae</taxon>
        <taxon>Paraglaciecola</taxon>
    </lineage>
</organism>
<dbReference type="EMBL" id="JAWDIO010000002">
    <property type="protein sequence ID" value="MDU0356325.1"/>
    <property type="molecule type" value="Genomic_DNA"/>
</dbReference>
<dbReference type="Gene3D" id="2.130.10.10">
    <property type="entry name" value="YVTN repeat-like/Quinoprotein amine dehydrogenase"/>
    <property type="match status" value="3"/>
</dbReference>
<dbReference type="Pfam" id="PF15902">
    <property type="entry name" value="Sortilin-Vps10"/>
    <property type="match status" value="1"/>
</dbReference>
<name>A0ABU3T245_9ALTE</name>
<dbReference type="SUPFAM" id="SSF110296">
    <property type="entry name" value="Oligoxyloglucan reducing end-specific cellobiohydrolase"/>
    <property type="match status" value="1"/>
</dbReference>
<feature type="chain" id="PRO_5046944189" description="Sortilin N-terminal domain-containing protein" evidence="2">
    <location>
        <begin position="19"/>
        <end position="541"/>
    </location>
</feature>
<dbReference type="InterPro" id="IPR036278">
    <property type="entry name" value="Sialidase_sf"/>
</dbReference>
<evidence type="ECO:0000256" key="1">
    <source>
        <dbReference type="ARBA" id="ARBA00022737"/>
    </source>
</evidence>
<sequence length="541" mass="61158">MKIIKSKTSLILATCLLASVNLGCSSTDELSDNKQDSFFNTIRAERVASSPDVEWQSIGPGMSGYNEKLWTHPTDPNVIFLGPDMHVAYGSWDAGQTWHNIQDPDGLGQEMKRILDIEFSLQDADFGMAIDWNGWVYQTTDRGRSWTKSHELAGSYKDIGVDPYDPVAFKKGWYDEQIGRRLAEISVDPSNDNIWYIGAGDFWNTKENHRSMLRPQGNKLAYADYGYLLKSTDKGQTWNKISEGLAEDLDIGRILVHPENSNQVIAATNRGLMHSSDGGLTWQFGANGLPHNIPRDLTYHYDKATGQYTLYLIEQTTYTKAGQSVTSSGGIYTSTDGGKNWTNITGNLFLDLTQIHYPEEIQRYYRTLANWFNISPNAAKKQFSQLPTSVLPVYNRIVVNPNDSQEIYITYNKKHDRTFGSGEVWRTLDGGKTWLCVARHGKYWLSGKDQEYWKNRNNPTHTNIDFAHVQPEMDHAAENQGNRLLAINLAGEIFMSISQQTHRSSDHGETWQQIDDDEVTAHSDVWVGRGDSNLPMVVLCC</sequence>
<gene>
    <name evidence="4" type="ORF">RS130_22710</name>
</gene>
<evidence type="ECO:0000256" key="2">
    <source>
        <dbReference type="SAM" id="SignalP"/>
    </source>
</evidence>
<dbReference type="PANTHER" id="PTHR12106:SF27">
    <property type="entry name" value="SORTILIN-RELATED RECEPTOR"/>
    <property type="match status" value="1"/>
</dbReference>
<evidence type="ECO:0000313" key="4">
    <source>
        <dbReference type="EMBL" id="MDU0356325.1"/>
    </source>
</evidence>
<accession>A0ABU3T245</accession>
<dbReference type="InterPro" id="IPR050310">
    <property type="entry name" value="VPS10-sortilin"/>
</dbReference>
<reference evidence="4 5" key="1">
    <citation type="submission" date="2023-10" db="EMBL/GenBank/DDBJ databases">
        <title>Glaciecola aquimarina strain GGW-M5 nov., isolated from a coastal seawater.</title>
        <authorList>
            <person name="Bayburt H."/>
            <person name="Kim J.M."/>
            <person name="Choi B.J."/>
            <person name="Jeon C.O."/>
        </authorList>
    </citation>
    <scope>NUCLEOTIDE SEQUENCE [LARGE SCALE GENOMIC DNA]</scope>
    <source>
        <strain evidence="4 5">KCTC 32108</strain>
    </source>
</reference>
<dbReference type="SUPFAM" id="SSF50939">
    <property type="entry name" value="Sialidases"/>
    <property type="match status" value="1"/>
</dbReference>
<evidence type="ECO:0000313" key="5">
    <source>
        <dbReference type="Proteomes" id="UP001247805"/>
    </source>
</evidence>
<evidence type="ECO:0000259" key="3">
    <source>
        <dbReference type="Pfam" id="PF15902"/>
    </source>
</evidence>
<dbReference type="InterPro" id="IPR031778">
    <property type="entry name" value="Sortilin_N"/>
</dbReference>
<proteinExistence type="predicted"/>
<dbReference type="Proteomes" id="UP001247805">
    <property type="component" value="Unassembled WGS sequence"/>
</dbReference>
<keyword evidence="5" id="KW-1185">Reference proteome</keyword>
<feature type="domain" description="Sortilin N-terminal" evidence="3">
    <location>
        <begin position="228"/>
        <end position="345"/>
    </location>
</feature>
<feature type="signal peptide" evidence="2">
    <location>
        <begin position="1"/>
        <end position="18"/>
    </location>
</feature>
<dbReference type="CDD" id="cd15482">
    <property type="entry name" value="Sialidase_non-viral"/>
    <property type="match status" value="1"/>
</dbReference>
<dbReference type="PANTHER" id="PTHR12106">
    <property type="entry name" value="SORTILIN RELATED"/>
    <property type="match status" value="1"/>
</dbReference>
<keyword evidence="2" id="KW-0732">Signal</keyword>
<dbReference type="RefSeq" id="WP_316027817.1">
    <property type="nucleotide sequence ID" value="NZ_JAWDIO010000002.1"/>
</dbReference>
<protein>
    <recommendedName>
        <fullName evidence="3">Sortilin N-terminal domain-containing protein</fullName>
    </recommendedName>
</protein>